<dbReference type="KEGG" id="bsei:KMZ68_15780"/>
<sequence length="101" mass="10754">MVVTMAEFKASLSGAAPAPGLDAPLAALWWAAKGNWDQAHGIAQHEPTADGAWVHAYLHRVEGDLGNAGYWYRQAGRPVAKDSLDAEWERMASALLGGARA</sequence>
<dbReference type="AlphaFoldDB" id="A0A975NL62"/>
<dbReference type="Proteomes" id="UP000680805">
    <property type="component" value="Chromosome"/>
</dbReference>
<accession>A0A975NL62</accession>
<name>A0A975NL62_9BRAD</name>
<evidence type="ECO:0000313" key="1">
    <source>
        <dbReference type="EMBL" id="QWG16464.1"/>
    </source>
</evidence>
<dbReference type="EMBL" id="CP076135">
    <property type="protein sequence ID" value="QWG16464.1"/>
    <property type="molecule type" value="Genomic_DNA"/>
</dbReference>
<protein>
    <submittedName>
        <fullName evidence="1">Uncharacterized protein</fullName>
    </submittedName>
</protein>
<evidence type="ECO:0000313" key="2">
    <source>
        <dbReference type="Proteomes" id="UP000680805"/>
    </source>
</evidence>
<organism evidence="1 2">
    <name type="scientific">Bradyrhizobium sediminis</name>
    <dbReference type="NCBI Taxonomy" id="2840469"/>
    <lineage>
        <taxon>Bacteria</taxon>
        <taxon>Pseudomonadati</taxon>
        <taxon>Pseudomonadota</taxon>
        <taxon>Alphaproteobacteria</taxon>
        <taxon>Hyphomicrobiales</taxon>
        <taxon>Nitrobacteraceae</taxon>
        <taxon>Bradyrhizobium</taxon>
    </lineage>
</organism>
<reference evidence="1" key="1">
    <citation type="submission" date="2021-06" db="EMBL/GenBank/DDBJ databases">
        <title>Bradyrhizobium sp. S2-11-2 Genome sequencing.</title>
        <authorList>
            <person name="Jin L."/>
        </authorList>
    </citation>
    <scope>NUCLEOTIDE SEQUENCE</scope>
    <source>
        <strain evidence="1">S2-11-2</strain>
    </source>
</reference>
<gene>
    <name evidence="1" type="ORF">KMZ68_15780</name>
</gene>
<proteinExistence type="predicted"/>